<dbReference type="EMBL" id="AP035768">
    <property type="protein sequence ID" value="BFO18032.1"/>
    <property type="molecule type" value="Genomic_DNA"/>
</dbReference>
<dbReference type="Pfam" id="PF00455">
    <property type="entry name" value="DeoRC"/>
    <property type="match status" value="1"/>
</dbReference>
<feature type="domain" description="DeoR-like transcriptional repressor C-terminal sensor" evidence="1">
    <location>
        <begin position="2"/>
        <end position="52"/>
    </location>
</feature>
<protein>
    <recommendedName>
        <fullName evidence="1">DeoR-like transcriptional repressor C-terminal sensor domain-containing protein</fullName>
    </recommendedName>
</protein>
<organism evidence="2">
    <name type="scientific">Streptomyces haneummycinicus</name>
    <dbReference type="NCBI Taxonomy" id="3074435"/>
    <lineage>
        <taxon>Bacteria</taxon>
        <taxon>Bacillati</taxon>
        <taxon>Actinomycetota</taxon>
        <taxon>Actinomycetes</taxon>
        <taxon>Kitasatosporales</taxon>
        <taxon>Streptomycetaceae</taxon>
        <taxon>Streptomyces</taxon>
    </lineage>
</organism>
<dbReference type="InterPro" id="IPR037171">
    <property type="entry name" value="NagB/RpiA_transferase-like"/>
</dbReference>
<proteinExistence type="predicted"/>
<accession>A0AAT9HKR9</accession>
<sequence length="72" mass="7317">MTAYDLDEASVKKAVIASARRVIAAADGTKLGRTAHAYVGPSSLVDILVTDSGAPSAEITALESGGTRLETV</sequence>
<evidence type="ECO:0000259" key="1">
    <source>
        <dbReference type="Pfam" id="PF00455"/>
    </source>
</evidence>
<dbReference type="AlphaFoldDB" id="A0AAT9HKR9"/>
<dbReference type="InterPro" id="IPR014036">
    <property type="entry name" value="DeoR-like_C"/>
</dbReference>
<reference evidence="2" key="2">
    <citation type="submission" date="2024-07" db="EMBL/GenBank/DDBJ databases">
        <title>Streptomyces haneummycinica sp. nov., a new antibiotic-producing actinobacterium isolated from marine sediment.</title>
        <authorList>
            <person name="Uemura M."/>
            <person name="Hamada M."/>
            <person name="Hirano S."/>
            <person name="Kobayashi K."/>
            <person name="Ohshiro T."/>
            <person name="Kobayashi T."/>
            <person name="Terahara T."/>
        </authorList>
    </citation>
    <scope>NUCLEOTIDE SEQUENCE</scope>
    <source>
        <strain evidence="2">KM77-8</strain>
    </source>
</reference>
<evidence type="ECO:0000313" key="2">
    <source>
        <dbReference type="EMBL" id="BFO18032.1"/>
    </source>
</evidence>
<dbReference type="SUPFAM" id="SSF100950">
    <property type="entry name" value="NagB/RpiA/CoA transferase-like"/>
    <property type="match status" value="1"/>
</dbReference>
<gene>
    <name evidence="2" type="ORF">SHKM778_44200</name>
</gene>
<name>A0AAT9HKR9_9ACTN</name>
<reference evidence="2" key="1">
    <citation type="submission" date="2024-06" db="EMBL/GenBank/DDBJ databases">
        <authorList>
            <consortium name="consrtm"/>
            <person name="Uemura M."/>
            <person name="Terahara T."/>
        </authorList>
    </citation>
    <scope>NUCLEOTIDE SEQUENCE</scope>
    <source>
        <strain evidence="2">KM77-8</strain>
    </source>
</reference>